<evidence type="ECO:0000313" key="1">
    <source>
        <dbReference type="EMBL" id="AGS51684.1"/>
    </source>
</evidence>
<protein>
    <submittedName>
        <fullName evidence="1">Uncharacterized protein</fullName>
    </submittedName>
</protein>
<proteinExistence type="predicted"/>
<dbReference type="AlphaFoldDB" id="A0A806KAU7"/>
<sequence length="54" mass="6144">MLYTFILGPVTGKTAHFCQAKIAVFSGDTLKHIYQHTFLNRLIMYSLTAKIVLK</sequence>
<reference evidence="1" key="1">
    <citation type="submission" date="2012-03" db="EMBL/GenBank/DDBJ databases">
        <title>Functional metagenomics reveals considerable lignocellulase gene clusters in the gut microbiome of a wood-feeding higher termite.</title>
        <authorList>
            <person name="Liu N."/>
        </authorList>
    </citation>
    <scope>NUCLEOTIDE SEQUENCE</scope>
</reference>
<accession>A0A806KAU7</accession>
<organism evidence="1">
    <name type="scientific">uncultured bacterium contig00032</name>
    <dbReference type="NCBI Taxonomy" id="1181521"/>
    <lineage>
        <taxon>Bacteria</taxon>
        <taxon>environmental samples</taxon>
    </lineage>
</organism>
<dbReference type="EMBL" id="JQ844168">
    <property type="protein sequence ID" value="AGS51684.1"/>
    <property type="molecule type" value="Genomic_DNA"/>
</dbReference>
<name>A0A806KAU7_9BACT</name>